<accession>A0A158KYZ4</accession>
<protein>
    <submittedName>
        <fullName evidence="2">Lipoprotein</fullName>
    </submittedName>
</protein>
<proteinExistence type="predicted"/>
<sequence>MSETECNNADWYQQGMREALQGYPKSRLQDHREACAKAGIVPNDTQYMAGYDNGIRQFCTPENAVRWGRAGKSYQNSCPADMDAAFRDRYQAAKAVYDAETRVNNLRNQQSDKQRKLDQTTDENTRKQLRQDLESLDRQLRDARYDLDRADRRLMSGK</sequence>
<gene>
    <name evidence="2" type="ORF">AWB68_07947</name>
</gene>
<dbReference type="RefSeq" id="WP_160110161.1">
    <property type="nucleotide sequence ID" value="NZ_FCON02000217.1"/>
</dbReference>
<dbReference type="Proteomes" id="UP000054770">
    <property type="component" value="Unassembled WGS sequence"/>
</dbReference>
<evidence type="ECO:0000313" key="3">
    <source>
        <dbReference type="Proteomes" id="UP000054770"/>
    </source>
</evidence>
<keyword evidence="3" id="KW-1185">Reference proteome</keyword>
<name>A0A158KYZ4_9BURK</name>
<dbReference type="OrthoDB" id="5917215at2"/>
<evidence type="ECO:0000256" key="1">
    <source>
        <dbReference type="SAM" id="MobiDB-lite"/>
    </source>
</evidence>
<feature type="compositionally biased region" description="Basic and acidic residues" evidence="1">
    <location>
        <begin position="110"/>
        <end position="135"/>
    </location>
</feature>
<dbReference type="EMBL" id="FCON02000217">
    <property type="protein sequence ID" value="SAL86205.1"/>
    <property type="molecule type" value="Genomic_DNA"/>
</dbReference>
<reference evidence="2" key="1">
    <citation type="submission" date="2016-01" db="EMBL/GenBank/DDBJ databases">
        <authorList>
            <person name="Peeters C."/>
        </authorList>
    </citation>
    <scope>NUCLEOTIDE SEQUENCE [LARGE SCALE GENOMIC DNA]</scope>
    <source>
        <strain evidence="2">LMG 22940</strain>
    </source>
</reference>
<comment type="caution">
    <text evidence="2">The sequence shown here is derived from an EMBL/GenBank/DDBJ whole genome shotgun (WGS) entry which is preliminary data.</text>
</comment>
<feature type="region of interest" description="Disordered" evidence="1">
    <location>
        <begin position="103"/>
        <end position="135"/>
    </location>
</feature>
<dbReference type="AlphaFoldDB" id="A0A158KYZ4"/>
<keyword evidence="2" id="KW-0449">Lipoprotein</keyword>
<organism evidence="2 3">
    <name type="scientific">Caballeronia choica</name>
    <dbReference type="NCBI Taxonomy" id="326476"/>
    <lineage>
        <taxon>Bacteria</taxon>
        <taxon>Pseudomonadati</taxon>
        <taxon>Pseudomonadota</taxon>
        <taxon>Betaproteobacteria</taxon>
        <taxon>Burkholderiales</taxon>
        <taxon>Burkholderiaceae</taxon>
        <taxon>Caballeronia</taxon>
    </lineage>
</organism>
<dbReference type="InterPro" id="IPR021242">
    <property type="entry name" value="DUF2799"/>
</dbReference>
<evidence type="ECO:0000313" key="2">
    <source>
        <dbReference type="EMBL" id="SAL86205.1"/>
    </source>
</evidence>
<dbReference type="Pfam" id="PF10973">
    <property type="entry name" value="DUF2799"/>
    <property type="match status" value="1"/>
</dbReference>